<keyword evidence="1" id="KW-0479">Metal-binding</keyword>
<feature type="compositionally biased region" description="Polar residues" evidence="5">
    <location>
        <begin position="353"/>
        <end position="367"/>
    </location>
</feature>
<dbReference type="PANTHER" id="PTHR10782:SF4">
    <property type="entry name" value="TONALLI, ISOFORM E"/>
    <property type="match status" value="1"/>
</dbReference>
<reference evidence="7" key="1">
    <citation type="submission" date="2006-10" db="EMBL/GenBank/DDBJ databases">
        <authorList>
            <person name="Amadeo P."/>
            <person name="Zhao Q."/>
            <person name="Wortman J."/>
            <person name="Fraser-Liggett C."/>
            <person name="Carlton J."/>
        </authorList>
    </citation>
    <scope>NUCLEOTIDE SEQUENCE</scope>
    <source>
        <strain evidence="7">G3</strain>
    </source>
</reference>
<evidence type="ECO:0000256" key="5">
    <source>
        <dbReference type="SAM" id="MobiDB-lite"/>
    </source>
</evidence>
<evidence type="ECO:0000256" key="2">
    <source>
        <dbReference type="ARBA" id="ARBA00022771"/>
    </source>
</evidence>
<dbReference type="AlphaFoldDB" id="A2FDM4"/>
<dbReference type="GO" id="GO:0061665">
    <property type="term" value="F:SUMO ligase activity"/>
    <property type="evidence" value="ECO:0000318"/>
    <property type="project" value="GO_Central"/>
</dbReference>
<dbReference type="KEGG" id="tva:4754782"/>
<protein>
    <submittedName>
        <fullName evidence="7">MIZ zinc finger family protein</fullName>
    </submittedName>
</protein>
<dbReference type="OrthoDB" id="28127at2759"/>
<dbReference type="RefSeq" id="XP_001309935.1">
    <property type="nucleotide sequence ID" value="XM_001309934.1"/>
</dbReference>
<feature type="region of interest" description="Disordered" evidence="5">
    <location>
        <begin position="334"/>
        <end position="385"/>
    </location>
</feature>
<feature type="region of interest" description="Disordered" evidence="5">
    <location>
        <begin position="1"/>
        <end position="29"/>
    </location>
</feature>
<name>A2FDM4_TRIV3</name>
<keyword evidence="2 4" id="KW-0863">Zinc-finger</keyword>
<dbReference type="CDD" id="cd16650">
    <property type="entry name" value="SP-RING_PIAS-like"/>
    <property type="match status" value="1"/>
</dbReference>
<feature type="domain" description="SP-RING-type" evidence="6">
    <location>
        <begin position="239"/>
        <end position="336"/>
    </location>
</feature>
<dbReference type="Gene3D" id="3.30.40.10">
    <property type="entry name" value="Zinc/RING finger domain, C3HC4 (zinc finger)"/>
    <property type="match status" value="1"/>
</dbReference>
<reference evidence="7" key="2">
    <citation type="journal article" date="2007" name="Science">
        <title>Draft genome sequence of the sexually transmitted pathogen Trichomonas vaginalis.</title>
        <authorList>
            <person name="Carlton J.M."/>
            <person name="Hirt R.P."/>
            <person name="Silva J.C."/>
            <person name="Delcher A.L."/>
            <person name="Schatz M."/>
            <person name="Zhao Q."/>
            <person name="Wortman J.R."/>
            <person name="Bidwell S.L."/>
            <person name="Alsmark U.C.M."/>
            <person name="Besteiro S."/>
            <person name="Sicheritz-Ponten T."/>
            <person name="Noel C.J."/>
            <person name="Dacks J.B."/>
            <person name="Foster P.G."/>
            <person name="Simillion C."/>
            <person name="Van de Peer Y."/>
            <person name="Miranda-Saavedra D."/>
            <person name="Barton G.J."/>
            <person name="Westrop G.D."/>
            <person name="Mueller S."/>
            <person name="Dessi D."/>
            <person name="Fiori P.L."/>
            <person name="Ren Q."/>
            <person name="Paulsen I."/>
            <person name="Zhang H."/>
            <person name="Bastida-Corcuera F.D."/>
            <person name="Simoes-Barbosa A."/>
            <person name="Brown M.T."/>
            <person name="Hayes R.D."/>
            <person name="Mukherjee M."/>
            <person name="Okumura C.Y."/>
            <person name="Schneider R."/>
            <person name="Smith A.J."/>
            <person name="Vanacova S."/>
            <person name="Villalvazo M."/>
            <person name="Haas B.J."/>
            <person name="Pertea M."/>
            <person name="Feldblyum T.V."/>
            <person name="Utterback T.R."/>
            <person name="Shu C.L."/>
            <person name="Osoegawa K."/>
            <person name="de Jong P.J."/>
            <person name="Hrdy I."/>
            <person name="Horvathova L."/>
            <person name="Zubacova Z."/>
            <person name="Dolezal P."/>
            <person name="Malik S.B."/>
            <person name="Logsdon J.M. Jr."/>
            <person name="Henze K."/>
            <person name="Gupta A."/>
            <person name="Wang C.C."/>
            <person name="Dunne R.L."/>
            <person name="Upcroft J.A."/>
            <person name="Upcroft P."/>
            <person name="White O."/>
            <person name="Salzberg S.L."/>
            <person name="Tang P."/>
            <person name="Chiu C.-H."/>
            <person name="Lee Y.-S."/>
            <person name="Embley T.M."/>
            <person name="Coombs G.H."/>
            <person name="Mottram J.C."/>
            <person name="Tachezy J."/>
            <person name="Fraser-Liggett C.M."/>
            <person name="Johnson P.J."/>
        </authorList>
    </citation>
    <scope>NUCLEOTIDE SEQUENCE [LARGE SCALE GENOMIC DNA]</scope>
    <source>
        <strain evidence="7">G3</strain>
    </source>
</reference>
<evidence type="ECO:0000313" key="8">
    <source>
        <dbReference type="Proteomes" id="UP000001542"/>
    </source>
</evidence>
<evidence type="ECO:0000259" key="6">
    <source>
        <dbReference type="PROSITE" id="PS51044"/>
    </source>
</evidence>
<accession>A2FDM4</accession>
<keyword evidence="3" id="KW-0862">Zinc</keyword>
<dbReference type="SMR" id="A2FDM4"/>
<dbReference type="PROSITE" id="PS51044">
    <property type="entry name" value="ZF_SP_RING"/>
    <property type="match status" value="1"/>
</dbReference>
<dbReference type="Proteomes" id="UP000001542">
    <property type="component" value="Unassembled WGS sequence"/>
</dbReference>
<dbReference type="STRING" id="5722.A2FDM4"/>
<dbReference type="InParanoid" id="A2FDM4"/>
<evidence type="ECO:0000256" key="3">
    <source>
        <dbReference type="ARBA" id="ARBA00022833"/>
    </source>
</evidence>
<evidence type="ECO:0000313" key="7">
    <source>
        <dbReference type="EMBL" id="EAX97005.1"/>
    </source>
</evidence>
<proteinExistence type="predicted"/>
<dbReference type="VEuPathDB" id="TrichDB:TVAGG3_0952660"/>
<gene>
    <name evidence="7" type="ORF">TVAG_440210</name>
</gene>
<evidence type="ECO:0000256" key="4">
    <source>
        <dbReference type="PROSITE-ProRule" id="PRU00452"/>
    </source>
</evidence>
<dbReference type="InterPro" id="IPR013083">
    <property type="entry name" value="Znf_RING/FYVE/PHD"/>
</dbReference>
<keyword evidence="8" id="KW-1185">Reference proteome</keyword>
<organism evidence="7 8">
    <name type="scientific">Trichomonas vaginalis (strain ATCC PRA-98 / G3)</name>
    <dbReference type="NCBI Taxonomy" id="412133"/>
    <lineage>
        <taxon>Eukaryota</taxon>
        <taxon>Metamonada</taxon>
        <taxon>Parabasalia</taxon>
        <taxon>Trichomonadida</taxon>
        <taxon>Trichomonadidae</taxon>
        <taxon>Trichomonas</taxon>
    </lineage>
</organism>
<dbReference type="EMBL" id="DS113734">
    <property type="protein sequence ID" value="EAX97005.1"/>
    <property type="molecule type" value="Genomic_DNA"/>
</dbReference>
<dbReference type="PANTHER" id="PTHR10782">
    <property type="entry name" value="ZINC FINGER MIZ DOMAIN-CONTAINING PROTEIN"/>
    <property type="match status" value="1"/>
</dbReference>
<dbReference type="Pfam" id="PF02891">
    <property type="entry name" value="zf-MIZ"/>
    <property type="match status" value="1"/>
</dbReference>
<dbReference type="GO" id="GO:0016925">
    <property type="term" value="P:protein sumoylation"/>
    <property type="evidence" value="ECO:0000318"/>
    <property type="project" value="GO_Central"/>
</dbReference>
<sequence>MDFSLKRRSNSVDQQQEKDEGKAFLMPKSSLPPKANKYFFIDKEPLTHQQLLAQISKLSNVRIFRVAVCLNLRPANIETLKFFISRISLTDEMMLDKVEKALSMATTKVTPGVQGPINPSSTDYPFFDIRYKPFENGPAITDKPIDMGLAPVTFSFQIPILPPDIRIILQSFLVGVSPPMVRWPQTLSIFVNNCLIKPQGIFNCMLIDLSQFPPGSIVTITSAQETAQYKFIVRCAKYYTYNVIIQSIKAFPNNEYFNEAELSLICPLTGQPLKFPGKGNHCRHTQAFNLKAYLKRGVSTGKWYCPICGNYSPLEALIYSFKTEEALNLVKMSRPKPQNYSGSPQVMPPSEPPQQNIMSQVSQTQPGTPEPEPPKNENPFDFELNDSIFDDEEKEFYDFY</sequence>
<dbReference type="VEuPathDB" id="TrichDB:TVAG_440210"/>
<evidence type="ECO:0000256" key="1">
    <source>
        <dbReference type="ARBA" id="ARBA00022723"/>
    </source>
</evidence>
<dbReference type="GO" id="GO:0008270">
    <property type="term" value="F:zinc ion binding"/>
    <property type="evidence" value="ECO:0007669"/>
    <property type="project" value="UniProtKB-KW"/>
</dbReference>
<dbReference type="GO" id="GO:0000785">
    <property type="term" value="C:chromatin"/>
    <property type="evidence" value="ECO:0000318"/>
    <property type="project" value="GO_Central"/>
</dbReference>
<dbReference type="eggNOG" id="KOG2169">
    <property type="taxonomic scope" value="Eukaryota"/>
</dbReference>
<dbReference type="InterPro" id="IPR004181">
    <property type="entry name" value="Znf_MIZ"/>
</dbReference>